<gene>
    <name evidence="1" type="ORF">CLUMA_CG012241</name>
</gene>
<sequence length="118" mass="13714">MQLMYAVSMPKALVLILVSFFETFFNGGQLTHHHALQWKTCFIVFTFACVDVIRHLKGKNVLFNCNFAKRILSLFMSRLFNCLQTCTGENTDIVRINGKTIVVELGIHFLHFLQFRRN</sequence>
<dbReference type="EMBL" id="CVRI01000048">
    <property type="protein sequence ID" value="CRK99060.1"/>
    <property type="molecule type" value="Genomic_DNA"/>
</dbReference>
<dbReference type="AlphaFoldDB" id="A0A1J1IHP9"/>
<keyword evidence="2" id="KW-1185">Reference proteome</keyword>
<evidence type="ECO:0000313" key="1">
    <source>
        <dbReference type="EMBL" id="CRK99060.1"/>
    </source>
</evidence>
<accession>A0A1J1IHP9</accession>
<reference evidence="1 2" key="1">
    <citation type="submission" date="2015-04" db="EMBL/GenBank/DDBJ databases">
        <authorList>
            <person name="Syromyatnikov M.Y."/>
            <person name="Popov V.N."/>
        </authorList>
    </citation>
    <scope>NUCLEOTIDE SEQUENCE [LARGE SCALE GENOMIC DNA]</scope>
</reference>
<protein>
    <submittedName>
        <fullName evidence="1">CLUMA_CG012241, isoform A</fullName>
    </submittedName>
</protein>
<evidence type="ECO:0000313" key="2">
    <source>
        <dbReference type="Proteomes" id="UP000183832"/>
    </source>
</evidence>
<dbReference type="Proteomes" id="UP000183832">
    <property type="component" value="Unassembled WGS sequence"/>
</dbReference>
<proteinExistence type="predicted"/>
<organism evidence="1 2">
    <name type="scientific">Clunio marinus</name>
    <dbReference type="NCBI Taxonomy" id="568069"/>
    <lineage>
        <taxon>Eukaryota</taxon>
        <taxon>Metazoa</taxon>
        <taxon>Ecdysozoa</taxon>
        <taxon>Arthropoda</taxon>
        <taxon>Hexapoda</taxon>
        <taxon>Insecta</taxon>
        <taxon>Pterygota</taxon>
        <taxon>Neoptera</taxon>
        <taxon>Endopterygota</taxon>
        <taxon>Diptera</taxon>
        <taxon>Nematocera</taxon>
        <taxon>Chironomoidea</taxon>
        <taxon>Chironomidae</taxon>
        <taxon>Clunio</taxon>
    </lineage>
</organism>
<name>A0A1J1IHP9_9DIPT</name>